<gene>
    <name evidence="3" type="ORF">FA13DRAFT_1712795</name>
</gene>
<dbReference type="EMBL" id="QPFP01000043">
    <property type="protein sequence ID" value="TEB26996.1"/>
    <property type="molecule type" value="Genomic_DNA"/>
</dbReference>
<keyword evidence="2" id="KW-0732">Signal</keyword>
<feature type="chain" id="PRO_5021357615" evidence="2">
    <location>
        <begin position="21"/>
        <end position="186"/>
    </location>
</feature>
<evidence type="ECO:0000256" key="2">
    <source>
        <dbReference type="SAM" id="SignalP"/>
    </source>
</evidence>
<evidence type="ECO:0000256" key="1">
    <source>
        <dbReference type="SAM" id="Phobius"/>
    </source>
</evidence>
<keyword evidence="1" id="KW-0472">Membrane</keyword>
<comment type="caution">
    <text evidence="3">The sequence shown here is derived from an EMBL/GenBank/DDBJ whole genome shotgun (WGS) entry which is preliminary data.</text>
</comment>
<dbReference type="Proteomes" id="UP000298030">
    <property type="component" value="Unassembled WGS sequence"/>
</dbReference>
<dbReference type="OrthoDB" id="2575973at2759"/>
<feature type="transmembrane region" description="Helical" evidence="1">
    <location>
        <begin position="168"/>
        <end position="185"/>
    </location>
</feature>
<dbReference type="AlphaFoldDB" id="A0A4Y7SYQ0"/>
<organism evidence="3 4">
    <name type="scientific">Coprinellus micaceus</name>
    <name type="common">Glistening ink-cap mushroom</name>
    <name type="synonym">Coprinus micaceus</name>
    <dbReference type="NCBI Taxonomy" id="71717"/>
    <lineage>
        <taxon>Eukaryota</taxon>
        <taxon>Fungi</taxon>
        <taxon>Dikarya</taxon>
        <taxon>Basidiomycota</taxon>
        <taxon>Agaricomycotina</taxon>
        <taxon>Agaricomycetes</taxon>
        <taxon>Agaricomycetidae</taxon>
        <taxon>Agaricales</taxon>
        <taxon>Agaricineae</taxon>
        <taxon>Psathyrellaceae</taxon>
        <taxon>Coprinellus</taxon>
    </lineage>
</organism>
<feature type="signal peptide" evidence="2">
    <location>
        <begin position="1"/>
        <end position="20"/>
    </location>
</feature>
<keyword evidence="1" id="KW-1133">Transmembrane helix</keyword>
<proteinExistence type="predicted"/>
<protein>
    <submittedName>
        <fullName evidence="3">Uncharacterized protein</fullName>
    </submittedName>
</protein>
<feature type="transmembrane region" description="Helical" evidence="1">
    <location>
        <begin position="142"/>
        <end position="161"/>
    </location>
</feature>
<reference evidence="3 4" key="1">
    <citation type="journal article" date="2019" name="Nat. Ecol. Evol.">
        <title>Megaphylogeny resolves global patterns of mushroom evolution.</title>
        <authorList>
            <person name="Varga T."/>
            <person name="Krizsan K."/>
            <person name="Foldi C."/>
            <person name="Dima B."/>
            <person name="Sanchez-Garcia M."/>
            <person name="Sanchez-Ramirez S."/>
            <person name="Szollosi G.J."/>
            <person name="Szarkandi J.G."/>
            <person name="Papp V."/>
            <person name="Albert L."/>
            <person name="Andreopoulos W."/>
            <person name="Angelini C."/>
            <person name="Antonin V."/>
            <person name="Barry K.W."/>
            <person name="Bougher N.L."/>
            <person name="Buchanan P."/>
            <person name="Buyck B."/>
            <person name="Bense V."/>
            <person name="Catcheside P."/>
            <person name="Chovatia M."/>
            <person name="Cooper J."/>
            <person name="Damon W."/>
            <person name="Desjardin D."/>
            <person name="Finy P."/>
            <person name="Geml J."/>
            <person name="Haridas S."/>
            <person name="Hughes K."/>
            <person name="Justo A."/>
            <person name="Karasinski D."/>
            <person name="Kautmanova I."/>
            <person name="Kiss B."/>
            <person name="Kocsube S."/>
            <person name="Kotiranta H."/>
            <person name="LaButti K.M."/>
            <person name="Lechner B.E."/>
            <person name="Liimatainen K."/>
            <person name="Lipzen A."/>
            <person name="Lukacs Z."/>
            <person name="Mihaltcheva S."/>
            <person name="Morgado L.N."/>
            <person name="Niskanen T."/>
            <person name="Noordeloos M.E."/>
            <person name="Ohm R.A."/>
            <person name="Ortiz-Santana B."/>
            <person name="Ovrebo C."/>
            <person name="Racz N."/>
            <person name="Riley R."/>
            <person name="Savchenko A."/>
            <person name="Shiryaev A."/>
            <person name="Soop K."/>
            <person name="Spirin V."/>
            <person name="Szebenyi C."/>
            <person name="Tomsovsky M."/>
            <person name="Tulloss R.E."/>
            <person name="Uehling J."/>
            <person name="Grigoriev I.V."/>
            <person name="Vagvolgyi C."/>
            <person name="Papp T."/>
            <person name="Martin F.M."/>
            <person name="Miettinen O."/>
            <person name="Hibbett D.S."/>
            <person name="Nagy L.G."/>
        </authorList>
    </citation>
    <scope>NUCLEOTIDE SEQUENCE [LARGE SCALE GENOMIC DNA]</scope>
    <source>
        <strain evidence="3 4">FP101781</strain>
    </source>
</reference>
<name>A0A4Y7SYQ0_COPMI</name>
<accession>A0A4Y7SYQ0</accession>
<keyword evidence="4" id="KW-1185">Reference proteome</keyword>
<evidence type="ECO:0000313" key="3">
    <source>
        <dbReference type="EMBL" id="TEB26996.1"/>
    </source>
</evidence>
<sequence>MLFFPIIASFFAFGALTAVASPAPAVDTVEKRQDASSVLAILSTLQSQTGSILPQIDSLVNSDAATEENLTPLAQQLVAALNSGGASLESLRGRVNQDAASNDEAAEKAAAIYTDITKSLDNVKTKKPHLYPVFPHFGLEAALLKVLLGLELVLFGVLKLVAVLLKTVGGLLKGLGLVLLVVALGL</sequence>
<evidence type="ECO:0000313" key="4">
    <source>
        <dbReference type="Proteomes" id="UP000298030"/>
    </source>
</evidence>
<keyword evidence="1" id="KW-0812">Transmembrane</keyword>